<evidence type="ECO:0000256" key="3">
    <source>
        <dbReference type="ARBA" id="ARBA00022741"/>
    </source>
</evidence>
<keyword evidence="1" id="KW-0723">Serine/threonine-protein kinase</keyword>
<reference evidence="9" key="1">
    <citation type="journal article" date="2014" name="Science">
        <title>Ancient hybridizations among the ancestral genomes of bread wheat.</title>
        <authorList>
            <consortium name="International Wheat Genome Sequencing Consortium,"/>
            <person name="Marcussen T."/>
            <person name="Sandve S.R."/>
            <person name="Heier L."/>
            <person name="Spannagl M."/>
            <person name="Pfeifer M."/>
            <person name="Jakobsen K.S."/>
            <person name="Wulff B.B."/>
            <person name="Steuernagel B."/>
            <person name="Mayer K.F."/>
            <person name="Olsen O.A."/>
        </authorList>
    </citation>
    <scope>NUCLEOTIDE SEQUENCE [LARGE SCALE GENOMIC DNA]</scope>
    <source>
        <strain evidence="9">cv. AL8/78</strain>
    </source>
</reference>
<evidence type="ECO:0000256" key="1">
    <source>
        <dbReference type="ARBA" id="ARBA00022527"/>
    </source>
</evidence>
<reference evidence="8" key="3">
    <citation type="journal article" date="2017" name="Nature">
        <title>Genome sequence of the progenitor of the wheat D genome Aegilops tauschii.</title>
        <authorList>
            <person name="Luo M.C."/>
            <person name="Gu Y.Q."/>
            <person name="Puiu D."/>
            <person name="Wang H."/>
            <person name="Twardziok S.O."/>
            <person name="Deal K.R."/>
            <person name="Huo N."/>
            <person name="Zhu T."/>
            <person name="Wang L."/>
            <person name="Wang Y."/>
            <person name="McGuire P.E."/>
            <person name="Liu S."/>
            <person name="Long H."/>
            <person name="Ramasamy R.K."/>
            <person name="Rodriguez J.C."/>
            <person name="Van S.L."/>
            <person name="Yuan L."/>
            <person name="Wang Z."/>
            <person name="Xia Z."/>
            <person name="Xiao L."/>
            <person name="Anderson O.D."/>
            <person name="Ouyang S."/>
            <person name="Liang Y."/>
            <person name="Zimin A.V."/>
            <person name="Pertea G."/>
            <person name="Qi P."/>
            <person name="Bennetzen J.L."/>
            <person name="Dai X."/>
            <person name="Dawson M.W."/>
            <person name="Muller H.G."/>
            <person name="Kugler K."/>
            <person name="Rivarola-Duarte L."/>
            <person name="Spannagl M."/>
            <person name="Mayer K.F.X."/>
            <person name="Lu F.H."/>
            <person name="Bevan M.W."/>
            <person name="Leroy P."/>
            <person name="Li P."/>
            <person name="You F.M."/>
            <person name="Sun Q."/>
            <person name="Liu Z."/>
            <person name="Lyons E."/>
            <person name="Wicker T."/>
            <person name="Salzberg S.L."/>
            <person name="Devos K.M."/>
            <person name="Dvorak J."/>
        </authorList>
    </citation>
    <scope>NUCLEOTIDE SEQUENCE [LARGE SCALE GENOMIC DNA]</scope>
    <source>
        <strain evidence="8">cv. AL8/78</strain>
    </source>
</reference>
<keyword evidence="9" id="KW-1185">Reference proteome</keyword>
<dbReference type="Gramene" id="AET2Gv20961000.22">
    <property type="protein sequence ID" value="AET2Gv20961000.22"/>
    <property type="gene ID" value="AET2Gv20961000"/>
</dbReference>
<feature type="compositionally biased region" description="Polar residues" evidence="6">
    <location>
        <begin position="434"/>
        <end position="462"/>
    </location>
</feature>
<dbReference type="Gene3D" id="1.10.510.10">
    <property type="entry name" value="Transferase(Phosphotransferase) domain 1"/>
    <property type="match status" value="1"/>
</dbReference>
<dbReference type="EnsemblPlants" id="AET2Gv20961000.22">
    <property type="protein sequence ID" value="AET2Gv20961000.22"/>
    <property type="gene ID" value="AET2Gv20961000"/>
</dbReference>
<feature type="domain" description="Protein kinase" evidence="7">
    <location>
        <begin position="1"/>
        <end position="190"/>
    </location>
</feature>
<feature type="compositionally biased region" description="Polar residues" evidence="6">
    <location>
        <begin position="523"/>
        <end position="562"/>
    </location>
</feature>
<evidence type="ECO:0000313" key="8">
    <source>
        <dbReference type="EnsemblPlants" id="AET2Gv20961000.22"/>
    </source>
</evidence>
<dbReference type="GO" id="GO:0004674">
    <property type="term" value="F:protein serine/threonine kinase activity"/>
    <property type="evidence" value="ECO:0007669"/>
    <property type="project" value="UniProtKB-KW"/>
</dbReference>
<feature type="region of interest" description="Disordered" evidence="6">
    <location>
        <begin position="511"/>
        <end position="568"/>
    </location>
</feature>
<accession>A0A453CU95</accession>
<dbReference type="PANTHER" id="PTHR24058:SF105">
    <property type="entry name" value="OS04G0602800 PROTEIN"/>
    <property type="match status" value="1"/>
</dbReference>
<keyword evidence="4" id="KW-0418">Kinase</keyword>
<evidence type="ECO:0000313" key="9">
    <source>
        <dbReference type="Proteomes" id="UP000015105"/>
    </source>
</evidence>
<sequence length="653" mass="70683">FFDEVFIKKSNDFFDEVLFAFSNYVSLNSDRYTTAIDMWSFGCIVAELFIGLPLFPGASEYDVLKRMLKILGGQPPDDLLREAKNTAKFFKHVGSGYLGIGAHDGPGTAYRMLSEDEVEGRETKRPKLGKWYFPQQRLDQLIYTYPWDNTKLPETEKADRVLLVDFLRGLLEFDPNKRWSPFQASGHPFITGEPFIGPYEPVSETPRIPVAHAAAVDHNPGGGHWLVAGLSPQVGSANRCLPPNNPYPPKMPFSYGSSYGSLGSHGSYAGNAGLASSYGSYGDVNNANMYYSPLGPSGFSHVSSSPDIRLRPRLSYDRGIRLSPGSMGPMSLGASPSQFTPPNYQMHTPANSTGKHGSGSPASGGIHGSPLGKAAPVGQYSRRKNMPMPPHEYTSQHGQGRHGDGVSFSHSDAYIRGHAGYSQHSLPSSGHSSWRPQITSRSGFSMEASSSHGPSQAYSSHNAPPLPSFDALPDTSAPSTLDPSDWDPNYSDESLLQEDNSLSADLSSNLHLRDATGQPGGSARSTRAQSHNFASSNPLPTSQSYGAGQQLHSGSHGRSTRPTVPLSYGGFNPPNYPQQSLRGRHGHQFLQPRYNQPTNSHMRPPMGSHQSGQPAWPPYGMGEGVPWGGTGVHPFTTGGLPSSLPRKDYGSIF</sequence>
<feature type="compositionally biased region" description="Polar residues" evidence="6">
    <location>
        <begin position="334"/>
        <end position="355"/>
    </location>
</feature>
<keyword evidence="5" id="KW-0067">ATP-binding</keyword>
<dbReference type="Pfam" id="PF00069">
    <property type="entry name" value="Pkinase"/>
    <property type="match status" value="1"/>
</dbReference>
<name>A0A453CU95_AEGTS</name>
<evidence type="ECO:0000256" key="2">
    <source>
        <dbReference type="ARBA" id="ARBA00022679"/>
    </source>
</evidence>
<keyword evidence="2" id="KW-0808">Transferase</keyword>
<dbReference type="InterPro" id="IPR000719">
    <property type="entry name" value="Prot_kinase_dom"/>
</dbReference>
<dbReference type="AlphaFoldDB" id="A0A453CU95"/>
<feature type="region of interest" description="Disordered" evidence="6">
    <location>
        <begin position="319"/>
        <end position="493"/>
    </location>
</feature>
<dbReference type="GO" id="GO:0005524">
    <property type="term" value="F:ATP binding"/>
    <property type="evidence" value="ECO:0007669"/>
    <property type="project" value="UniProtKB-KW"/>
</dbReference>
<evidence type="ECO:0000256" key="6">
    <source>
        <dbReference type="SAM" id="MobiDB-lite"/>
    </source>
</evidence>
<reference evidence="8" key="5">
    <citation type="journal article" date="2021" name="G3 (Bethesda)">
        <title>Aegilops tauschii genome assembly Aet v5.0 features greater sequence contiguity and improved annotation.</title>
        <authorList>
            <person name="Wang L."/>
            <person name="Zhu T."/>
            <person name="Rodriguez J.C."/>
            <person name="Deal K.R."/>
            <person name="Dubcovsky J."/>
            <person name="McGuire P.E."/>
            <person name="Lux T."/>
            <person name="Spannagl M."/>
            <person name="Mayer K.F.X."/>
            <person name="Baldrich P."/>
            <person name="Meyers B.C."/>
            <person name="Huo N."/>
            <person name="Gu Y.Q."/>
            <person name="Zhou H."/>
            <person name="Devos K.M."/>
            <person name="Bennetzen J.L."/>
            <person name="Unver T."/>
            <person name="Budak H."/>
            <person name="Gulick P.J."/>
            <person name="Galiba G."/>
            <person name="Kalapos B."/>
            <person name="Nelson D.R."/>
            <person name="Li P."/>
            <person name="You F.M."/>
            <person name="Luo M.C."/>
            <person name="Dvorak J."/>
        </authorList>
    </citation>
    <scope>NUCLEOTIDE SEQUENCE [LARGE SCALE GENOMIC DNA]</scope>
    <source>
        <strain evidence="8">cv. AL8/78</strain>
    </source>
</reference>
<dbReference type="InterPro" id="IPR011009">
    <property type="entry name" value="Kinase-like_dom_sf"/>
</dbReference>
<dbReference type="Proteomes" id="UP000015105">
    <property type="component" value="Chromosome 2D"/>
</dbReference>
<dbReference type="PANTHER" id="PTHR24058">
    <property type="entry name" value="DUAL SPECIFICITY PROTEIN KINASE"/>
    <property type="match status" value="1"/>
</dbReference>
<evidence type="ECO:0000256" key="5">
    <source>
        <dbReference type="ARBA" id="ARBA00022840"/>
    </source>
</evidence>
<dbReference type="InterPro" id="IPR050494">
    <property type="entry name" value="Ser_Thr_dual-spec_kinase"/>
</dbReference>
<dbReference type="GO" id="GO:0004713">
    <property type="term" value="F:protein tyrosine kinase activity"/>
    <property type="evidence" value="ECO:0007669"/>
    <property type="project" value="TreeGrafter"/>
</dbReference>
<reference evidence="8" key="4">
    <citation type="submission" date="2019-03" db="UniProtKB">
        <authorList>
            <consortium name="EnsemblPlants"/>
        </authorList>
    </citation>
    <scope>IDENTIFICATION</scope>
</reference>
<proteinExistence type="predicted"/>
<dbReference type="SUPFAM" id="SSF56112">
    <property type="entry name" value="Protein kinase-like (PK-like)"/>
    <property type="match status" value="1"/>
</dbReference>
<evidence type="ECO:0000256" key="4">
    <source>
        <dbReference type="ARBA" id="ARBA00022777"/>
    </source>
</evidence>
<feature type="compositionally biased region" description="Low complexity" evidence="6">
    <location>
        <begin position="422"/>
        <end position="433"/>
    </location>
</feature>
<reference evidence="9" key="2">
    <citation type="journal article" date="2017" name="Nat. Plants">
        <title>The Aegilops tauschii genome reveals multiple impacts of transposons.</title>
        <authorList>
            <person name="Zhao G."/>
            <person name="Zou C."/>
            <person name="Li K."/>
            <person name="Wang K."/>
            <person name="Li T."/>
            <person name="Gao L."/>
            <person name="Zhang X."/>
            <person name="Wang H."/>
            <person name="Yang Z."/>
            <person name="Liu X."/>
            <person name="Jiang W."/>
            <person name="Mao L."/>
            <person name="Kong X."/>
            <person name="Jiao Y."/>
            <person name="Jia J."/>
        </authorList>
    </citation>
    <scope>NUCLEOTIDE SEQUENCE [LARGE SCALE GENOMIC DNA]</scope>
    <source>
        <strain evidence="9">cv. AL8/78</strain>
    </source>
</reference>
<dbReference type="PROSITE" id="PS50011">
    <property type="entry name" value="PROTEIN_KINASE_DOM"/>
    <property type="match status" value="1"/>
</dbReference>
<keyword evidence="3" id="KW-0547">Nucleotide-binding</keyword>
<dbReference type="GO" id="GO:0005737">
    <property type="term" value="C:cytoplasm"/>
    <property type="evidence" value="ECO:0007669"/>
    <property type="project" value="TreeGrafter"/>
</dbReference>
<organism evidence="8 9">
    <name type="scientific">Aegilops tauschii subsp. strangulata</name>
    <name type="common">Goatgrass</name>
    <dbReference type="NCBI Taxonomy" id="200361"/>
    <lineage>
        <taxon>Eukaryota</taxon>
        <taxon>Viridiplantae</taxon>
        <taxon>Streptophyta</taxon>
        <taxon>Embryophyta</taxon>
        <taxon>Tracheophyta</taxon>
        <taxon>Spermatophyta</taxon>
        <taxon>Magnoliopsida</taxon>
        <taxon>Liliopsida</taxon>
        <taxon>Poales</taxon>
        <taxon>Poaceae</taxon>
        <taxon>BOP clade</taxon>
        <taxon>Pooideae</taxon>
        <taxon>Triticodae</taxon>
        <taxon>Triticeae</taxon>
        <taxon>Triticinae</taxon>
        <taxon>Aegilops</taxon>
    </lineage>
</organism>
<evidence type="ECO:0000259" key="7">
    <source>
        <dbReference type="PROSITE" id="PS50011"/>
    </source>
</evidence>
<protein>
    <recommendedName>
        <fullName evidence="7">Protein kinase domain-containing protein</fullName>
    </recommendedName>
</protein>